<keyword evidence="2" id="KW-0489">Methyltransferase</keyword>
<dbReference type="InterPro" id="IPR002052">
    <property type="entry name" value="DNA_methylase_N6_adenine_CS"/>
</dbReference>
<keyword evidence="3" id="KW-0808">Transferase</keyword>
<organism evidence="7 8">
    <name type="scientific">Belliella filtrata</name>
    <dbReference type="NCBI Taxonomy" id="2923435"/>
    <lineage>
        <taxon>Bacteria</taxon>
        <taxon>Pseudomonadati</taxon>
        <taxon>Bacteroidota</taxon>
        <taxon>Cytophagia</taxon>
        <taxon>Cytophagales</taxon>
        <taxon>Cyclobacteriaceae</taxon>
        <taxon>Belliella</taxon>
    </lineage>
</organism>
<dbReference type="Gene3D" id="3.40.50.150">
    <property type="entry name" value="Vaccinia Virus protein VP39"/>
    <property type="match status" value="1"/>
</dbReference>
<name>A0ABS9V553_9BACT</name>
<evidence type="ECO:0000259" key="6">
    <source>
        <dbReference type="Pfam" id="PF07669"/>
    </source>
</evidence>
<proteinExistence type="predicted"/>
<keyword evidence="8" id="KW-1185">Reference proteome</keyword>
<evidence type="ECO:0000256" key="1">
    <source>
        <dbReference type="ARBA" id="ARBA00011900"/>
    </source>
</evidence>
<comment type="caution">
    <text evidence="7">The sequence shown here is derived from an EMBL/GenBank/DDBJ whole genome shotgun (WGS) entry which is preliminary data.</text>
</comment>
<dbReference type="PANTHER" id="PTHR33841:SF1">
    <property type="entry name" value="DNA METHYLTRANSFERASE A"/>
    <property type="match status" value="1"/>
</dbReference>
<comment type="catalytic activity">
    <reaction evidence="5">
        <text>a 2'-deoxyadenosine in DNA + S-adenosyl-L-methionine = an N(6)-methyl-2'-deoxyadenosine in DNA + S-adenosyl-L-homocysteine + H(+)</text>
        <dbReference type="Rhea" id="RHEA:15197"/>
        <dbReference type="Rhea" id="RHEA-COMP:12418"/>
        <dbReference type="Rhea" id="RHEA-COMP:12419"/>
        <dbReference type="ChEBI" id="CHEBI:15378"/>
        <dbReference type="ChEBI" id="CHEBI:57856"/>
        <dbReference type="ChEBI" id="CHEBI:59789"/>
        <dbReference type="ChEBI" id="CHEBI:90615"/>
        <dbReference type="ChEBI" id="CHEBI:90616"/>
        <dbReference type="EC" id="2.1.1.72"/>
    </reaction>
</comment>
<dbReference type="EC" id="2.1.1.72" evidence="1"/>
<dbReference type="Pfam" id="PF07669">
    <property type="entry name" value="Eco57I"/>
    <property type="match status" value="1"/>
</dbReference>
<dbReference type="RefSeq" id="WP_241349466.1">
    <property type="nucleotide sequence ID" value="NZ_JAKZGP010000059.1"/>
</dbReference>
<reference evidence="7" key="1">
    <citation type="submission" date="2022-03" db="EMBL/GenBank/DDBJ databases">
        <title>De novo assembled genomes of Belliella spp. (Cyclobacteriaceae) strains.</title>
        <authorList>
            <person name="Szabo A."/>
            <person name="Korponai K."/>
            <person name="Felfoldi T."/>
        </authorList>
    </citation>
    <scope>NUCLEOTIDE SEQUENCE</scope>
    <source>
        <strain evidence="7">DSM 111904</strain>
    </source>
</reference>
<evidence type="ECO:0000313" key="8">
    <source>
        <dbReference type="Proteomes" id="UP001165489"/>
    </source>
</evidence>
<evidence type="ECO:0000256" key="5">
    <source>
        <dbReference type="ARBA" id="ARBA00047942"/>
    </source>
</evidence>
<dbReference type="PANTHER" id="PTHR33841">
    <property type="entry name" value="DNA METHYLTRANSFERASE YEEA-RELATED"/>
    <property type="match status" value="1"/>
</dbReference>
<evidence type="ECO:0000256" key="4">
    <source>
        <dbReference type="ARBA" id="ARBA00022691"/>
    </source>
</evidence>
<dbReference type="Proteomes" id="UP001165489">
    <property type="component" value="Unassembled WGS sequence"/>
</dbReference>
<keyword evidence="4" id="KW-0949">S-adenosyl-L-methionine</keyword>
<evidence type="ECO:0000313" key="7">
    <source>
        <dbReference type="EMBL" id="MCH7411113.1"/>
    </source>
</evidence>
<evidence type="ECO:0000256" key="2">
    <source>
        <dbReference type="ARBA" id="ARBA00022603"/>
    </source>
</evidence>
<evidence type="ECO:0000256" key="3">
    <source>
        <dbReference type="ARBA" id="ARBA00022679"/>
    </source>
</evidence>
<sequence length="1614" mass="185447">MTFPSITIQGNIISTETLDKIAKEEIEFQKSTDFGFKKDTKVRDEIGLAYAMIRGYWNSFKLKLSRLQGDESGTTETRNLWMIPFLTETGYTVEKSNLENIQGKAYAISHRAGNLDRFPIHIVSFKQDLDKKDEYTQTRISSHGLVQEYLNVTDQHLYALVTNGKHLRLLRDSSRLAKLAYVEFNLEKIFEEDLFADFAVLFRLLHASRMTQKSGEGEDVILEKYHQESIQSGNRIRENLRMEVKRSLETLGVGFLDSKLNPEFVEAVYGQKVEAKPYYDTLLRTIYRLLFLIVTEERKLIYPEEEKNSKQRTIYFEYYSIERLRKLALKRNFVEKDKFDLWEGLKTTFKLYESNGFGKPLGISPLGGELFGETSLSFNNFSFHELKLTNEHLLKVIASLTLTRNDTGTLSRVNYSDLDVEELGSVYEGLLELHPLFYLEGSKPGFGFTEGSERKLTGSYYTRHDLVAQLIKTSLIPLIDERLKDRSTPAEKEKALLDIKLCDPATGSGHFLLGAARVMAYRLAVIRSGEENPGEKWIAPAKRDVIQKCIYGVDLNPAAVELCRLALWIEGHNSGKPLSFLEHKIKNGNALVGVDQLSLLTKGIPDGAFQETVGDDKEVLKVQKKVNTEFRKKKQFSLFMGRTHFEEDIHRFAESNRAIDAIRGDSLSEVEQQKKHYDASRANQGWMKTLSSCNLYTYAFYQQYSGEQRAFVNSEFLAQYLQSTGSLNTQLEAKAFAQSVESKFFHWVLEFPEVTEKGGFDLILANPPWERIKLQEKEFFMEKDSEVANAANAAARKRAIQKLQASNPKLWQDYLQALHESESSSKFVRGSNRFPLAGRGDVNTYSVFSELIEKSINDKGAAGFIVPTGIATDDTNKFYFADLIEKGRLSSLFDFENKKAIFANVHRSYKFSLITLEPKKKDRESTFGFFMHDVLDILNRERVFTLGQRDFLNINPNTKTTPIFRTRKDAELTAKIYSRVPVLINEAKSQNPWGISFKAMFHMSNDSHLFKTESELRELGFTLMGNRFKKGEELWLPLYESKMIWHYDHRFGTYAGVDSRTSTQTPTPTLEQYQNPYYLIKPWYWVGMSEVTQQNNSKFLIGFRDITNTTNERTSIFSAISSAGVGNNMPLFFVNENPIFHAISYANFSSCILDFFVRQKIAGTHMNFFYVEQFAVIHPSLYSKEVMKLIVPLIFELTYTSWDIKAFADELWKEADPELRKAIQSQWEENQTETGGHTWKLPEWKDAYPEITWQKEKGCPLPPFKWDEDRRARLKAELDAYFALLYGLESDELRYILDPQDVYGEDFPGETFRVLKEKDIRKYGEYRTRRLVLEAYDRLRPDWDMEVHLKRLQKIWEECQVDLSTKVKIKTTTQKKTITTKPQISLDLFSQPQSESTMKEFGLNEGIYSISDASEITGLSKSKVKKWIEELAKEKYEGVSGFDSKDENKSRISFHGLIELVVIGTLREYCNLKDILIARRDYGQRTGKKYPFANNNVDNDIRAAGKSIVFELQNGDIITLNGTGQYNLDIIRYFFADIKFNKDGIAEKLIPSKGNGTIIIDPKLAGGLPHVNGTKGVTAKIIKAFYKGPNSMQMISKMYGISIDQINDALKYSV</sequence>
<dbReference type="PROSITE" id="PS00092">
    <property type="entry name" value="N6_MTASE"/>
    <property type="match status" value="1"/>
</dbReference>
<dbReference type="InterPro" id="IPR029063">
    <property type="entry name" value="SAM-dependent_MTases_sf"/>
</dbReference>
<feature type="domain" description="Type II methyltransferase M.TaqI-like" evidence="6">
    <location>
        <begin position="548"/>
        <end position="786"/>
    </location>
</feature>
<dbReference type="InterPro" id="IPR050953">
    <property type="entry name" value="N4_N6_ade-DNA_methylase"/>
</dbReference>
<dbReference type="EMBL" id="JAKZGP010000059">
    <property type="protein sequence ID" value="MCH7411113.1"/>
    <property type="molecule type" value="Genomic_DNA"/>
</dbReference>
<dbReference type="SUPFAM" id="SSF53335">
    <property type="entry name" value="S-adenosyl-L-methionine-dependent methyltransferases"/>
    <property type="match status" value="1"/>
</dbReference>
<accession>A0ABS9V553</accession>
<gene>
    <name evidence="7" type="ORF">MM239_17040</name>
</gene>
<protein>
    <recommendedName>
        <fullName evidence="1">site-specific DNA-methyltransferase (adenine-specific)</fullName>
        <ecNumber evidence="1">2.1.1.72</ecNumber>
    </recommendedName>
</protein>
<dbReference type="PRINTS" id="PR00507">
    <property type="entry name" value="N12N6MTFRASE"/>
</dbReference>
<dbReference type="InterPro" id="IPR011639">
    <property type="entry name" value="MethylTrfase_TaqI-like_dom"/>
</dbReference>